<sequence>MRKIRSENSQPIPHCDGRCPLAALRLIGFFCSANERRRAWASKAGEAGDGKTAKNLQKRHSHEFYSFVQILAGAENQSFP</sequence>
<dbReference type="AlphaFoldDB" id="A0A0X1SWA7"/>
<organism evidence="1 2">
    <name type="scientific">Pseudomonas agarici</name>
    <dbReference type="NCBI Taxonomy" id="46677"/>
    <lineage>
        <taxon>Bacteria</taxon>
        <taxon>Pseudomonadati</taxon>
        <taxon>Pseudomonadota</taxon>
        <taxon>Gammaproteobacteria</taxon>
        <taxon>Pseudomonadales</taxon>
        <taxon>Pseudomonadaceae</taxon>
        <taxon>Pseudomonas</taxon>
    </lineage>
</organism>
<dbReference type="KEGG" id="pagb:AWM79_02390"/>
<reference evidence="1 2" key="1">
    <citation type="submission" date="2016-01" db="EMBL/GenBank/DDBJ databases">
        <authorList>
            <person name="McClelland M."/>
            <person name="Jain A."/>
            <person name="Saraogi P."/>
            <person name="Mendelson R."/>
            <person name="Westerman R."/>
            <person name="SanMiguel P."/>
            <person name="Csonka L."/>
        </authorList>
    </citation>
    <scope>NUCLEOTIDE SEQUENCE [LARGE SCALE GENOMIC DNA]</scope>
    <source>
        <strain evidence="1 2">NCPPB 2472</strain>
    </source>
</reference>
<accession>A0A0X1SWA7</accession>
<evidence type="ECO:0000313" key="2">
    <source>
        <dbReference type="Proteomes" id="UP000063229"/>
    </source>
</evidence>
<gene>
    <name evidence="1" type="ORF">AWM79_02390</name>
</gene>
<name>A0A0X1SWA7_PSEAA</name>
<protein>
    <submittedName>
        <fullName evidence="1">Uncharacterized protein</fullName>
    </submittedName>
</protein>
<dbReference type="Proteomes" id="UP000063229">
    <property type="component" value="Chromosome"/>
</dbReference>
<proteinExistence type="predicted"/>
<dbReference type="STRING" id="46677.AWM79_02390"/>
<keyword evidence="2" id="KW-1185">Reference proteome</keyword>
<dbReference type="EMBL" id="CP014135">
    <property type="protein sequence ID" value="AMB84214.1"/>
    <property type="molecule type" value="Genomic_DNA"/>
</dbReference>
<evidence type="ECO:0000313" key="1">
    <source>
        <dbReference type="EMBL" id="AMB84214.1"/>
    </source>
</evidence>